<keyword evidence="2" id="KW-0732">Signal</keyword>
<evidence type="ECO:0000313" key="3">
    <source>
        <dbReference type="EMBL" id="KAJ1530477.1"/>
    </source>
</evidence>
<keyword evidence="4" id="KW-1185">Reference proteome</keyword>
<proteinExistence type="predicted"/>
<evidence type="ECO:0000256" key="1">
    <source>
        <dbReference type="SAM" id="MobiDB-lite"/>
    </source>
</evidence>
<evidence type="ECO:0000256" key="2">
    <source>
        <dbReference type="SAM" id="SignalP"/>
    </source>
</evidence>
<name>A0AAV7XXS7_9NEOP</name>
<protein>
    <submittedName>
        <fullName evidence="3">Uncharacterized protein</fullName>
    </submittedName>
</protein>
<gene>
    <name evidence="3" type="ORF">ONE63_005376</name>
</gene>
<accession>A0AAV7XXS7</accession>
<evidence type="ECO:0000313" key="4">
    <source>
        <dbReference type="Proteomes" id="UP001075354"/>
    </source>
</evidence>
<dbReference type="AlphaFoldDB" id="A0AAV7XXS7"/>
<reference evidence="3" key="1">
    <citation type="submission" date="2022-12" db="EMBL/GenBank/DDBJ databases">
        <title>Chromosome-level genome assembly of the bean flower thrips Megalurothrips usitatus.</title>
        <authorList>
            <person name="Ma L."/>
            <person name="Liu Q."/>
            <person name="Li H."/>
            <person name="Cai W."/>
        </authorList>
    </citation>
    <scope>NUCLEOTIDE SEQUENCE</scope>
    <source>
        <strain evidence="3">Cailab_2022a</strain>
    </source>
</reference>
<feature type="region of interest" description="Disordered" evidence="1">
    <location>
        <begin position="25"/>
        <end position="60"/>
    </location>
</feature>
<feature type="signal peptide" evidence="2">
    <location>
        <begin position="1"/>
        <end position="17"/>
    </location>
</feature>
<comment type="caution">
    <text evidence="3">The sequence shown here is derived from an EMBL/GenBank/DDBJ whole genome shotgun (WGS) entry which is preliminary data.</text>
</comment>
<dbReference type="EMBL" id="JAPTSV010000002">
    <property type="protein sequence ID" value="KAJ1530477.1"/>
    <property type="molecule type" value="Genomic_DNA"/>
</dbReference>
<organism evidence="3 4">
    <name type="scientific">Megalurothrips usitatus</name>
    <name type="common">bean blossom thrips</name>
    <dbReference type="NCBI Taxonomy" id="439358"/>
    <lineage>
        <taxon>Eukaryota</taxon>
        <taxon>Metazoa</taxon>
        <taxon>Ecdysozoa</taxon>
        <taxon>Arthropoda</taxon>
        <taxon>Hexapoda</taxon>
        <taxon>Insecta</taxon>
        <taxon>Pterygota</taxon>
        <taxon>Neoptera</taxon>
        <taxon>Paraneoptera</taxon>
        <taxon>Thysanoptera</taxon>
        <taxon>Terebrantia</taxon>
        <taxon>Thripoidea</taxon>
        <taxon>Thripidae</taxon>
        <taxon>Megalurothrips</taxon>
    </lineage>
</organism>
<sequence length="236" mass="26148">MWTLGVLAGLVVHLALARVGARPGPRARQAAPVESRVGSPAGHERPAGWPGLASGRRPHLPSRSSQNYAIILESVEGYDANPEFVGADSFLRIRRSDKASYPGMYHTMHFLKPLPNNSIVEVIVYEMQDNKMVPSWLKYKKNFCEYVTSEKRPIFNALAKLYRLRCPVEGVFKVENWRPEDSGLLPPILPGPDRMMFGVHITTDATNILKYGVIFNVDRSKAVRGGGGRPGGKTQP</sequence>
<feature type="chain" id="PRO_5043922309" evidence="2">
    <location>
        <begin position="18"/>
        <end position="236"/>
    </location>
</feature>
<dbReference type="Proteomes" id="UP001075354">
    <property type="component" value="Chromosome 2"/>
</dbReference>